<evidence type="ECO:0000256" key="2">
    <source>
        <dbReference type="PROSITE-ProRule" id="PRU00169"/>
    </source>
</evidence>
<gene>
    <name evidence="6" type="ORF">SGFS_081940</name>
</gene>
<dbReference type="InterPro" id="IPR039420">
    <property type="entry name" value="WalR-like"/>
</dbReference>
<evidence type="ECO:0000313" key="7">
    <source>
        <dbReference type="Proteomes" id="UP001321542"/>
    </source>
</evidence>
<evidence type="ECO:0000313" key="6">
    <source>
        <dbReference type="EMBL" id="BBC36900.1"/>
    </source>
</evidence>
<evidence type="ECO:0000256" key="3">
    <source>
        <dbReference type="PROSITE-ProRule" id="PRU01091"/>
    </source>
</evidence>
<dbReference type="CDD" id="cd00383">
    <property type="entry name" value="trans_reg_C"/>
    <property type="match status" value="1"/>
</dbReference>
<dbReference type="SMART" id="SM00448">
    <property type="entry name" value="REC"/>
    <property type="match status" value="1"/>
</dbReference>
<dbReference type="InterPro" id="IPR001867">
    <property type="entry name" value="OmpR/PhoB-type_DNA-bd"/>
</dbReference>
<reference evidence="6 7" key="1">
    <citation type="journal article" date="2010" name="ChemBioChem">
        <title>Cloning and characterization of the biosynthetic gene cluster of 16-membered macrolide antibiotic FD-891: involvement of a dual functional cytochrome P450 monooxygenase catalyzing epoxidation and hydroxylation.</title>
        <authorList>
            <person name="Kudo F."/>
            <person name="Motegi A."/>
            <person name="Mizoue K."/>
            <person name="Eguchi T."/>
        </authorList>
    </citation>
    <scope>NUCLEOTIDE SEQUENCE [LARGE SCALE GENOMIC DNA]</scope>
    <source>
        <strain evidence="6 7">A-8890</strain>
    </source>
</reference>
<dbReference type="InterPro" id="IPR036388">
    <property type="entry name" value="WH-like_DNA-bd_sf"/>
</dbReference>
<proteinExistence type="predicted"/>
<dbReference type="SMART" id="SM00862">
    <property type="entry name" value="Trans_reg_C"/>
    <property type="match status" value="1"/>
</dbReference>
<sequence length="231" mass="25506">MTARRSARVLVVEDETALAEALAEGLHQDGFAVETVEDGLLAWDRLLHGTYDLILLDLMLPGLGGLPLCARLRDTGVATPVLVLTARSAERDQLRAFDTGADDFLAKPFSYQVLLARVRALIRRTTKADARMLTAGDLVLDRGARSCRRDGTEIELTPREFALLELLMARAGQVVTRRSALDEVWDFALEEESKVLDVYIGYLRRKVDLPFSRHAVQTVRGVGYRLDAGGG</sequence>
<name>A0ABM9SCE3_9ACTN</name>
<keyword evidence="1 3" id="KW-0238">DNA-binding</keyword>
<dbReference type="Pfam" id="PF00486">
    <property type="entry name" value="Trans_reg_C"/>
    <property type="match status" value="1"/>
</dbReference>
<dbReference type="Pfam" id="PF00072">
    <property type="entry name" value="Response_reg"/>
    <property type="match status" value="1"/>
</dbReference>
<dbReference type="RefSeq" id="WP_286257173.1">
    <property type="nucleotide sequence ID" value="NZ_AP018448.1"/>
</dbReference>
<dbReference type="InterPro" id="IPR011006">
    <property type="entry name" value="CheY-like_superfamily"/>
</dbReference>
<protein>
    <submittedName>
        <fullName evidence="6">Two-component system response regulator</fullName>
    </submittedName>
</protein>
<dbReference type="InterPro" id="IPR001789">
    <property type="entry name" value="Sig_transdc_resp-reg_receiver"/>
</dbReference>
<dbReference type="Gene3D" id="1.10.10.10">
    <property type="entry name" value="Winged helix-like DNA-binding domain superfamily/Winged helix DNA-binding domain"/>
    <property type="match status" value="1"/>
</dbReference>
<dbReference type="Gene3D" id="3.40.50.2300">
    <property type="match status" value="1"/>
</dbReference>
<dbReference type="EMBL" id="AP018448">
    <property type="protein sequence ID" value="BBC36900.1"/>
    <property type="molecule type" value="Genomic_DNA"/>
</dbReference>
<evidence type="ECO:0000259" key="5">
    <source>
        <dbReference type="PROSITE" id="PS51755"/>
    </source>
</evidence>
<dbReference type="PROSITE" id="PS50110">
    <property type="entry name" value="RESPONSE_REGULATORY"/>
    <property type="match status" value="1"/>
</dbReference>
<dbReference type="PROSITE" id="PS51755">
    <property type="entry name" value="OMPR_PHOB"/>
    <property type="match status" value="1"/>
</dbReference>
<feature type="DNA-binding region" description="OmpR/PhoB-type" evidence="3">
    <location>
        <begin position="130"/>
        <end position="228"/>
    </location>
</feature>
<dbReference type="PANTHER" id="PTHR48111">
    <property type="entry name" value="REGULATOR OF RPOS"/>
    <property type="match status" value="1"/>
</dbReference>
<keyword evidence="7" id="KW-1185">Reference proteome</keyword>
<reference evidence="6 7" key="2">
    <citation type="journal article" date="2023" name="ChemBioChem">
        <title>Acyltransferase Domain Exchange between Two Independent Type I Polyketide Synthases in the Same Producer Strain of Macrolide Antibiotics.</title>
        <authorList>
            <person name="Kudo F."/>
            <person name="Kishikawa K."/>
            <person name="Tsuboi K."/>
            <person name="Kido T."/>
            <person name="Usui T."/>
            <person name="Hashimoto J."/>
            <person name="Shin-Ya K."/>
            <person name="Miyanaga A."/>
            <person name="Eguchi T."/>
        </authorList>
    </citation>
    <scope>NUCLEOTIDE SEQUENCE [LARGE SCALE GENOMIC DNA]</scope>
    <source>
        <strain evidence="6 7">A-8890</strain>
    </source>
</reference>
<dbReference type="SUPFAM" id="SSF52172">
    <property type="entry name" value="CheY-like"/>
    <property type="match status" value="1"/>
</dbReference>
<dbReference type="Gene3D" id="6.10.250.690">
    <property type="match status" value="1"/>
</dbReference>
<feature type="domain" description="OmpR/PhoB-type" evidence="5">
    <location>
        <begin position="130"/>
        <end position="228"/>
    </location>
</feature>
<feature type="modified residue" description="4-aspartylphosphate" evidence="2">
    <location>
        <position position="57"/>
    </location>
</feature>
<feature type="domain" description="Response regulatory" evidence="4">
    <location>
        <begin position="8"/>
        <end position="122"/>
    </location>
</feature>
<evidence type="ECO:0000256" key="1">
    <source>
        <dbReference type="ARBA" id="ARBA00023125"/>
    </source>
</evidence>
<organism evidence="6 7">
    <name type="scientific">Streptomyces graminofaciens</name>
    <dbReference type="NCBI Taxonomy" id="68212"/>
    <lineage>
        <taxon>Bacteria</taxon>
        <taxon>Bacillati</taxon>
        <taxon>Actinomycetota</taxon>
        <taxon>Actinomycetes</taxon>
        <taxon>Kitasatosporales</taxon>
        <taxon>Streptomycetaceae</taxon>
        <taxon>Streptomyces</taxon>
    </lineage>
</organism>
<accession>A0ABM9SCE3</accession>
<dbReference type="Proteomes" id="UP001321542">
    <property type="component" value="Chromosome"/>
</dbReference>
<evidence type="ECO:0000259" key="4">
    <source>
        <dbReference type="PROSITE" id="PS50110"/>
    </source>
</evidence>
<dbReference type="PANTHER" id="PTHR48111:SF36">
    <property type="entry name" value="TRANSCRIPTIONAL REGULATORY PROTEIN CUTR"/>
    <property type="match status" value="1"/>
</dbReference>
<keyword evidence="2" id="KW-0597">Phosphoprotein</keyword>